<evidence type="ECO:0000313" key="2">
    <source>
        <dbReference type="Proteomes" id="UP000320300"/>
    </source>
</evidence>
<protein>
    <submittedName>
        <fullName evidence="1">Capsule assembly protein Wzi</fullName>
    </submittedName>
</protein>
<keyword evidence="2" id="KW-1185">Reference proteome</keyword>
<organism evidence="1 2">
    <name type="scientific">Pedobacter westerhofensis</name>
    <dbReference type="NCBI Taxonomy" id="425512"/>
    <lineage>
        <taxon>Bacteria</taxon>
        <taxon>Pseudomonadati</taxon>
        <taxon>Bacteroidota</taxon>
        <taxon>Sphingobacteriia</taxon>
        <taxon>Sphingobacteriales</taxon>
        <taxon>Sphingobacteriaceae</taxon>
        <taxon>Pedobacter</taxon>
    </lineage>
</organism>
<reference evidence="1 2" key="1">
    <citation type="submission" date="2017-05" db="EMBL/GenBank/DDBJ databases">
        <authorList>
            <person name="Varghese N."/>
            <person name="Submissions S."/>
        </authorList>
    </citation>
    <scope>NUCLEOTIDE SEQUENCE [LARGE SCALE GENOMIC DNA]</scope>
    <source>
        <strain evidence="1 2">DSM 19036</strain>
    </source>
</reference>
<dbReference type="InterPro" id="IPR038636">
    <property type="entry name" value="Wzi_sf"/>
</dbReference>
<accession>A0A521C705</accession>
<name>A0A521C705_9SPHI</name>
<gene>
    <name evidence="1" type="ORF">SAMN06265348_103237</name>
</gene>
<sequence>MAKRHFMKIFLSVILLLLLQIGAKAQFLDSLQIQAGTNVTVASKYYLPLWLVSNRFGVVSDQKFDFSTHFQVTNSHRLGAPVNIYDENDRGLYISYGLDAYNNKHLSKTFFKEAYAKVRYKHLTFSGGRFKQIIGEVDPDLSSGSLGVSGNALPITKLNLSLEYTDLPFTNGWIQFKGLFSHGWMGEDQFMKHAFLHEKNIYFRLGKKKLKLYGGIQHYAVWGGSRPDFLKTDRSIKGWLNVVSGIEINDGSVLDGSLPNRPGDQRGVIELGAEWENDDIKFQLNNQTPFDSGQGIDIRNIDRLLSFNITNKKEGGILRKLTFEFIHTTQSNDFYNLRYRESYYNNGIYRTGWEYNDMIVGTPLFTNRWRASKYFDSIKPFDWNAPQATISALDNIINNRILGGHVGAVLSLSESIMSKTLITYTKNYGDNRLDGVFSPFKKHWYTMQEISWHMPNTQLSFTGTVAYDFGDLSTNIGSMFGIQWQLRN</sequence>
<dbReference type="AlphaFoldDB" id="A0A521C705"/>
<dbReference type="EMBL" id="FXTN01000003">
    <property type="protein sequence ID" value="SMO54591.1"/>
    <property type="molecule type" value="Genomic_DNA"/>
</dbReference>
<evidence type="ECO:0000313" key="1">
    <source>
        <dbReference type="EMBL" id="SMO54591.1"/>
    </source>
</evidence>
<dbReference type="OrthoDB" id="596512at2"/>
<proteinExistence type="predicted"/>
<dbReference type="Gene3D" id="2.40.160.130">
    <property type="entry name" value="Capsule assembly protein Wzi"/>
    <property type="match status" value="1"/>
</dbReference>
<dbReference type="Proteomes" id="UP000320300">
    <property type="component" value="Unassembled WGS sequence"/>
</dbReference>